<accession>A0A0F9UKX1</accession>
<dbReference type="PANTHER" id="PTHR42827">
    <property type="entry name" value="IRON-SULFUR CLUSTER-BINDING PROTEIN-RELATED"/>
    <property type="match status" value="1"/>
</dbReference>
<dbReference type="PROSITE" id="PS51379">
    <property type="entry name" value="4FE4S_FER_2"/>
    <property type="match status" value="1"/>
</dbReference>
<proteinExistence type="predicted"/>
<evidence type="ECO:0000313" key="2">
    <source>
        <dbReference type="EMBL" id="KKN61821.1"/>
    </source>
</evidence>
<evidence type="ECO:0000259" key="1">
    <source>
        <dbReference type="PROSITE" id="PS51379"/>
    </source>
</evidence>
<feature type="domain" description="4Fe-4S ferredoxin-type" evidence="1">
    <location>
        <begin position="151"/>
        <end position="181"/>
    </location>
</feature>
<dbReference type="InterPro" id="IPR017896">
    <property type="entry name" value="4Fe4S_Fe-S-bd"/>
</dbReference>
<dbReference type="PANTHER" id="PTHR42827:SF1">
    <property type="entry name" value="IRON-SULFUR CLUSTER-BINDING PROTEIN"/>
    <property type="match status" value="1"/>
</dbReference>
<protein>
    <recommendedName>
        <fullName evidence="1">4Fe-4S ferredoxin-type domain-containing protein</fullName>
    </recommendedName>
</protein>
<dbReference type="PROSITE" id="PS00198">
    <property type="entry name" value="4FE4S_FER_1"/>
    <property type="match status" value="1"/>
</dbReference>
<gene>
    <name evidence="2" type="ORF">LCGC14_0517970</name>
</gene>
<reference evidence="2" key="1">
    <citation type="journal article" date="2015" name="Nature">
        <title>Complex archaea that bridge the gap between prokaryotes and eukaryotes.</title>
        <authorList>
            <person name="Spang A."/>
            <person name="Saw J.H."/>
            <person name="Jorgensen S.L."/>
            <person name="Zaremba-Niedzwiedzka K."/>
            <person name="Martijn J."/>
            <person name="Lind A.E."/>
            <person name="van Eijk R."/>
            <person name="Schleper C."/>
            <person name="Guy L."/>
            <person name="Ettema T.J."/>
        </authorList>
    </citation>
    <scope>NUCLEOTIDE SEQUENCE</scope>
</reference>
<sequence>MERNQKLTEDVKKYCEKIGVDVLGIANPSLFNRFPEDFRPQAYLDDTMAVIIIGFHLYDLMLDAWNYKEGTNRSYQFADSIIENFCHKIKKYLRKNGFKAEVISYKPGLFLKDSAALAGIGPIGKNNLLITPTYGSQVRLRAIVTNAPLAYGDPIQESKYCKNCNICIEACPANAFVNGKYTKSICDEWARANWEIISPHTVIWCNVCIEVCPVTKKKIR</sequence>
<name>A0A0F9UKX1_9ZZZZ</name>
<dbReference type="SUPFAM" id="SSF54862">
    <property type="entry name" value="4Fe-4S ferredoxins"/>
    <property type="match status" value="1"/>
</dbReference>
<organism evidence="2">
    <name type="scientific">marine sediment metagenome</name>
    <dbReference type="NCBI Taxonomy" id="412755"/>
    <lineage>
        <taxon>unclassified sequences</taxon>
        <taxon>metagenomes</taxon>
        <taxon>ecological metagenomes</taxon>
    </lineage>
</organism>
<comment type="caution">
    <text evidence="2">The sequence shown here is derived from an EMBL/GenBank/DDBJ whole genome shotgun (WGS) entry which is preliminary data.</text>
</comment>
<dbReference type="AlphaFoldDB" id="A0A0F9UKX1"/>
<dbReference type="InterPro" id="IPR017900">
    <property type="entry name" value="4Fe4S_Fe_S_CS"/>
</dbReference>
<dbReference type="Gene3D" id="3.30.70.20">
    <property type="match status" value="1"/>
</dbReference>
<dbReference type="EMBL" id="LAZR01000644">
    <property type="protein sequence ID" value="KKN61821.1"/>
    <property type="molecule type" value="Genomic_DNA"/>
</dbReference>